<organism evidence="1 2">
    <name type="scientific">Kaistella yananensis</name>
    <dbReference type="NCBI Taxonomy" id="2989820"/>
    <lineage>
        <taxon>Bacteria</taxon>
        <taxon>Pseudomonadati</taxon>
        <taxon>Bacteroidota</taxon>
        <taxon>Flavobacteriia</taxon>
        <taxon>Flavobacteriales</taxon>
        <taxon>Weeksellaceae</taxon>
        <taxon>Chryseobacterium group</taxon>
        <taxon>Kaistella</taxon>
    </lineage>
</organism>
<accession>A0ABT3JLE9</accession>
<name>A0ABT3JLE9_9FLAO</name>
<comment type="caution">
    <text evidence="1">The sequence shown here is derived from an EMBL/GenBank/DDBJ whole genome shotgun (WGS) entry which is preliminary data.</text>
</comment>
<evidence type="ECO:0000313" key="1">
    <source>
        <dbReference type="EMBL" id="MCW4451602.1"/>
    </source>
</evidence>
<gene>
    <name evidence="1" type="ORF">OK344_05210</name>
</gene>
<reference evidence="1 2" key="1">
    <citation type="submission" date="2022-10" db="EMBL/GenBank/DDBJ databases">
        <title>Kaistella sp. BT-6-1-3.</title>
        <authorList>
            <person name="Ai J."/>
            <person name="Deng Z."/>
        </authorList>
    </citation>
    <scope>NUCLEOTIDE SEQUENCE [LARGE SCALE GENOMIC DNA]</scope>
    <source>
        <strain evidence="1 2">BT6-1-3</strain>
    </source>
</reference>
<dbReference type="Proteomes" id="UP001209107">
    <property type="component" value="Unassembled WGS sequence"/>
</dbReference>
<dbReference type="RefSeq" id="WP_265143786.1">
    <property type="nucleotide sequence ID" value="NZ_JAPCHZ010000002.1"/>
</dbReference>
<keyword evidence="2" id="KW-1185">Reference proteome</keyword>
<evidence type="ECO:0000313" key="2">
    <source>
        <dbReference type="Proteomes" id="UP001209107"/>
    </source>
</evidence>
<proteinExistence type="predicted"/>
<sequence length="128" mass="15058">MITLPFKIGEQYEKWEFNLDITMDIIAGYDTYTVSKDFYCSDSISQIELTFEMDILAVIRILCSRALKEKLLKSNKNIITLSCTRDNQVLYLCTENTYLWFVLEDKEDEIFLTYGKPTAMKKLFSFLL</sequence>
<dbReference type="EMBL" id="JAPCHZ010000002">
    <property type="protein sequence ID" value="MCW4451602.1"/>
    <property type="molecule type" value="Genomic_DNA"/>
</dbReference>
<protein>
    <submittedName>
        <fullName evidence="1">Uncharacterized protein</fullName>
    </submittedName>
</protein>